<dbReference type="GO" id="GO:0005829">
    <property type="term" value="C:cytosol"/>
    <property type="evidence" value="ECO:0007669"/>
    <property type="project" value="TreeGrafter"/>
</dbReference>
<evidence type="ECO:0000256" key="3">
    <source>
        <dbReference type="PROSITE-ProRule" id="PRU01091"/>
    </source>
</evidence>
<evidence type="ECO:0000313" key="7">
    <source>
        <dbReference type="EMBL" id="TRL35386.1"/>
    </source>
</evidence>
<dbReference type="Gene3D" id="1.10.10.10">
    <property type="entry name" value="Winged helix-like DNA-binding domain superfamily/Winged helix DNA-binding domain"/>
    <property type="match status" value="1"/>
</dbReference>
<evidence type="ECO:0000259" key="5">
    <source>
        <dbReference type="PROSITE" id="PS51755"/>
    </source>
</evidence>
<reference evidence="7 9" key="3">
    <citation type="submission" date="2019-07" db="EMBL/GenBank/DDBJ databases">
        <title>Ln-dependent methylotrophs.</title>
        <authorList>
            <person name="Tani A."/>
        </authorList>
    </citation>
    <scope>NUCLEOTIDE SEQUENCE [LARGE SCALE GENOMIC DNA]</scope>
    <source>
        <strain evidence="7 9">SM89A</strain>
    </source>
</reference>
<dbReference type="InterPro" id="IPR039420">
    <property type="entry name" value="WalR-like"/>
</dbReference>
<dbReference type="Gene3D" id="6.10.250.690">
    <property type="match status" value="1"/>
</dbReference>
<feature type="domain" description="OmpR/PhoB-type" evidence="5">
    <location>
        <begin position="124"/>
        <end position="222"/>
    </location>
</feature>
<dbReference type="Gene3D" id="3.40.50.2300">
    <property type="match status" value="1"/>
</dbReference>
<dbReference type="InterPro" id="IPR036388">
    <property type="entry name" value="WH-like_DNA-bd_sf"/>
</dbReference>
<dbReference type="EMBL" id="VJMF01000030">
    <property type="protein sequence ID" value="TRL35386.1"/>
    <property type="molecule type" value="Genomic_DNA"/>
</dbReference>
<evidence type="ECO:0000313" key="8">
    <source>
        <dbReference type="Proteomes" id="UP000245137"/>
    </source>
</evidence>
<dbReference type="PANTHER" id="PTHR48111">
    <property type="entry name" value="REGULATOR OF RPOS"/>
    <property type="match status" value="1"/>
</dbReference>
<organism evidence="6 8">
    <name type="scientific">Methylosinus sporium</name>
    <dbReference type="NCBI Taxonomy" id="428"/>
    <lineage>
        <taxon>Bacteria</taxon>
        <taxon>Pseudomonadati</taxon>
        <taxon>Pseudomonadota</taxon>
        <taxon>Alphaproteobacteria</taxon>
        <taxon>Hyphomicrobiales</taxon>
        <taxon>Methylocystaceae</taxon>
        <taxon>Methylosinus</taxon>
    </lineage>
</organism>
<reference evidence="6 8" key="1">
    <citation type="journal article" date="2018" name="Appl. Microbiol. Biotechnol.">
        <title>Co-cultivation of the strictly anaerobic methanogen Methanosarcina barkeri with aerobic methanotrophs in an oxygen-limited membrane bioreactor.</title>
        <authorList>
            <person name="In 't Zandt M.H."/>
            <person name="van den Bosch T.J.M."/>
            <person name="Rijkers R."/>
            <person name="van Kessel M.A.H.J."/>
            <person name="Jetten M.S.M."/>
            <person name="Welte C.U."/>
        </authorList>
    </citation>
    <scope>NUCLEOTIDE SEQUENCE [LARGE SCALE GENOMIC DNA]</scope>
    <source>
        <strain evidence="6 8">DSM 17706</strain>
    </source>
</reference>
<reference evidence="6" key="2">
    <citation type="submission" date="2018-02" db="EMBL/GenBank/DDBJ databases">
        <authorList>
            <person name="Cohen D.B."/>
            <person name="Kent A.D."/>
        </authorList>
    </citation>
    <scope>NUCLEOTIDE SEQUENCE</scope>
    <source>
        <strain evidence="6">DSM 17706</strain>
    </source>
</reference>
<protein>
    <submittedName>
        <fullName evidence="7">Response regulator transcription factor</fullName>
    </submittedName>
    <submittedName>
        <fullName evidence="6">Two-component system response regulator</fullName>
    </submittedName>
</protein>
<dbReference type="RefSeq" id="WP_108916017.1">
    <property type="nucleotide sequence ID" value="NZ_BGJY01000012.1"/>
</dbReference>
<dbReference type="PROSITE" id="PS51755">
    <property type="entry name" value="OMPR_PHOB"/>
    <property type="match status" value="1"/>
</dbReference>
<proteinExistence type="predicted"/>
<dbReference type="AlphaFoldDB" id="A0A2U1SUQ9"/>
<dbReference type="GO" id="GO:0000976">
    <property type="term" value="F:transcription cis-regulatory region binding"/>
    <property type="evidence" value="ECO:0007669"/>
    <property type="project" value="TreeGrafter"/>
</dbReference>
<name>A0A2U1SUQ9_METSR</name>
<feature type="modified residue" description="4-aspartylphosphate" evidence="2">
    <location>
        <position position="51"/>
    </location>
</feature>
<sequence length="226" mass="24507">MRILIVEDQPDISTLIADRVRRAGYFPDCVRALADVPGALGARDYAVMLLDRRLPDGDGLSIVAAAKRIRPGIRILAVTAARSIEDRVDGLDAGVDDYLTKPFSPEELLARIRASLRRPGGEAAPPVVVGRLAFDLNSESASIGGHPLVVPKRELVLLGALMRRAGRAVTFSTLLEELYGADDPSHIGALKMVAMRLRQRLKDQQADVEIHAPRGIGYLIREAHGP</sequence>
<gene>
    <name evidence="6" type="ORF">C5689_04050</name>
    <name evidence="7" type="ORF">FM996_07495</name>
</gene>
<dbReference type="CDD" id="cd00383">
    <property type="entry name" value="trans_reg_C"/>
    <property type="match status" value="1"/>
</dbReference>
<evidence type="ECO:0000259" key="4">
    <source>
        <dbReference type="PROSITE" id="PS50110"/>
    </source>
</evidence>
<dbReference type="PROSITE" id="PS50110">
    <property type="entry name" value="RESPONSE_REGULATORY"/>
    <property type="match status" value="1"/>
</dbReference>
<feature type="domain" description="Response regulatory" evidence="4">
    <location>
        <begin position="2"/>
        <end position="116"/>
    </location>
</feature>
<dbReference type="SMART" id="SM00862">
    <property type="entry name" value="Trans_reg_C"/>
    <property type="match status" value="1"/>
</dbReference>
<evidence type="ECO:0000313" key="6">
    <source>
        <dbReference type="EMBL" id="PWB95350.1"/>
    </source>
</evidence>
<dbReference type="InterPro" id="IPR011006">
    <property type="entry name" value="CheY-like_superfamily"/>
</dbReference>
<dbReference type="InterPro" id="IPR001867">
    <property type="entry name" value="OmpR/PhoB-type_DNA-bd"/>
</dbReference>
<evidence type="ECO:0000256" key="2">
    <source>
        <dbReference type="PROSITE-ProRule" id="PRU00169"/>
    </source>
</evidence>
<dbReference type="Pfam" id="PF00486">
    <property type="entry name" value="Trans_reg_C"/>
    <property type="match status" value="1"/>
</dbReference>
<dbReference type="GO" id="GO:0032993">
    <property type="term" value="C:protein-DNA complex"/>
    <property type="evidence" value="ECO:0007669"/>
    <property type="project" value="TreeGrafter"/>
</dbReference>
<keyword evidence="8" id="KW-1185">Reference proteome</keyword>
<dbReference type="InterPro" id="IPR001789">
    <property type="entry name" value="Sig_transdc_resp-reg_receiver"/>
</dbReference>
<dbReference type="GO" id="GO:0006355">
    <property type="term" value="P:regulation of DNA-templated transcription"/>
    <property type="evidence" value="ECO:0007669"/>
    <property type="project" value="InterPro"/>
</dbReference>
<dbReference type="PANTHER" id="PTHR48111:SF36">
    <property type="entry name" value="TRANSCRIPTIONAL REGULATORY PROTEIN CUTR"/>
    <property type="match status" value="1"/>
</dbReference>
<comment type="caution">
    <text evidence="6">The sequence shown here is derived from an EMBL/GenBank/DDBJ whole genome shotgun (WGS) entry which is preliminary data.</text>
</comment>
<accession>A0A2U1SUQ9</accession>
<dbReference type="EMBL" id="PUIV01000003">
    <property type="protein sequence ID" value="PWB95350.1"/>
    <property type="molecule type" value="Genomic_DNA"/>
</dbReference>
<keyword evidence="1 3" id="KW-0238">DNA-binding</keyword>
<evidence type="ECO:0000313" key="9">
    <source>
        <dbReference type="Proteomes" id="UP000316781"/>
    </source>
</evidence>
<evidence type="ECO:0000256" key="1">
    <source>
        <dbReference type="ARBA" id="ARBA00023125"/>
    </source>
</evidence>
<dbReference type="Proteomes" id="UP000316781">
    <property type="component" value="Unassembled WGS sequence"/>
</dbReference>
<dbReference type="OrthoDB" id="9802426at2"/>
<dbReference type="Proteomes" id="UP000245137">
    <property type="component" value="Unassembled WGS sequence"/>
</dbReference>
<dbReference type="SMART" id="SM00448">
    <property type="entry name" value="REC"/>
    <property type="match status" value="1"/>
</dbReference>
<dbReference type="GO" id="GO:0000156">
    <property type="term" value="F:phosphorelay response regulator activity"/>
    <property type="evidence" value="ECO:0007669"/>
    <property type="project" value="TreeGrafter"/>
</dbReference>
<feature type="DNA-binding region" description="OmpR/PhoB-type" evidence="3">
    <location>
        <begin position="124"/>
        <end position="222"/>
    </location>
</feature>
<keyword evidence="2" id="KW-0597">Phosphoprotein</keyword>
<dbReference type="Pfam" id="PF00072">
    <property type="entry name" value="Response_reg"/>
    <property type="match status" value="1"/>
</dbReference>
<dbReference type="SUPFAM" id="SSF52172">
    <property type="entry name" value="CheY-like"/>
    <property type="match status" value="1"/>
</dbReference>